<evidence type="ECO:0000313" key="3">
    <source>
        <dbReference type="EMBL" id="KAG7340080.1"/>
    </source>
</evidence>
<proteinExistence type="predicted"/>
<comment type="caution">
    <text evidence="3">The sequence shown here is derived from an EMBL/GenBank/DDBJ whole genome shotgun (WGS) entry which is preliminary data.</text>
</comment>
<feature type="coiled-coil region" evidence="1">
    <location>
        <begin position="1445"/>
        <end position="1475"/>
    </location>
</feature>
<evidence type="ECO:0000313" key="4">
    <source>
        <dbReference type="Proteomes" id="UP000693970"/>
    </source>
</evidence>
<feature type="compositionally biased region" description="Polar residues" evidence="2">
    <location>
        <begin position="441"/>
        <end position="456"/>
    </location>
</feature>
<dbReference type="InterPro" id="IPR022162">
    <property type="entry name" value="TRPC4AP"/>
</dbReference>
<organism evidence="3 4">
    <name type="scientific">Nitzschia inconspicua</name>
    <dbReference type="NCBI Taxonomy" id="303405"/>
    <lineage>
        <taxon>Eukaryota</taxon>
        <taxon>Sar</taxon>
        <taxon>Stramenopiles</taxon>
        <taxon>Ochrophyta</taxon>
        <taxon>Bacillariophyta</taxon>
        <taxon>Bacillariophyceae</taxon>
        <taxon>Bacillariophycidae</taxon>
        <taxon>Bacillariales</taxon>
        <taxon>Bacillariaceae</taxon>
        <taxon>Nitzschia</taxon>
    </lineage>
</organism>
<feature type="compositionally biased region" description="Basic and acidic residues" evidence="2">
    <location>
        <begin position="390"/>
        <end position="400"/>
    </location>
</feature>
<feature type="region of interest" description="Disordered" evidence="2">
    <location>
        <begin position="372"/>
        <end position="465"/>
    </location>
</feature>
<evidence type="ECO:0000256" key="2">
    <source>
        <dbReference type="SAM" id="MobiDB-lite"/>
    </source>
</evidence>
<feature type="compositionally biased region" description="Low complexity" evidence="2">
    <location>
        <begin position="13"/>
        <end position="43"/>
    </location>
</feature>
<feature type="compositionally biased region" description="Acidic residues" evidence="2">
    <location>
        <begin position="930"/>
        <end position="939"/>
    </location>
</feature>
<feature type="compositionally biased region" description="Gly residues" evidence="2">
    <location>
        <begin position="404"/>
        <end position="414"/>
    </location>
</feature>
<feature type="region of interest" description="Disordered" evidence="2">
    <location>
        <begin position="920"/>
        <end position="949"/>
    </location>
</feature>
<feature type="region of interest" description="Disordered" evidence="2">
    <location>
        <begin position="964"/>
        <end position="990"/>
    </location>
</feature>
<keyword evidence="4" id="KW-1185">Reference proteome</keyword>
<feature type="compositionally biased region" description="Polar residues" evidence="2">
    <location>
        <begin position="101"/>
        <end position="117"/>
    </location>
</feature>
<protein>
    <submittedName>
        <fullName evidence="3">DUF3689 domain containing protein</fullName>
    </submittedName>
</protein>
<feature type="compositionally biased region" description="Low complexity" evidence="2">
    <location>
        <begin position="970"/>
        <end position="990"/>
    </location>
</feature>
<reference evidence="3" key="1">
    <citation type="journal article" date="2021" name="Sci. Rep.">
        <title>Diploid genomic architecture of Nitzschia inconspicua, an elite biomass production diatom.</title>
        <authorList>
            <person name="Oliver A."/>
            <person name="Podell S."/>
            <person name="Pinowska A."/>
            <person name="Traller J.C."/>
            <person name="Smith S.R."/>
            <person name="McClure R."/>
            <person name="Beliaev A."/>
            <person name="Bohutskyi P."/>
            <person name="Hill E.A."/>
            <person name="Rabines A."/>
            <person name="Zheng H."/>
            <person name="Allen L.Z."/>
            <person name="Kuo A."/>
            <person name="Grigoriev I.V."/>
            <person name="Allen A.E."/>
            <person name="Hazlebeck D."/>
            <person name="Allen E.E."/>
        </authorList>
    </citation>
    <scope>NUCLEOTIDE SEQUENCE</scope>
    <source>
        <strain evidence="3">Hildebrandi</strain>
    </source>
</reference>
<dbReference type="Pfam" id="PF12463">
    <property type="entry name" value="DUF3689"/>
    <property type="match status" value="2"/>
</dbReference>
<dbReference type="EMBL" id="JAGRRH010000028">
    <property type="protein sequence ID" value="KAG7340080.1"/>
    <property type="molecule type" value="Genomic_DNA"/>
</dbReference>
<reference evidence="3" key="2">
    <citation type="submission" date="2021-04" db="EMBL/GenBank/DDBJ databases">
        <authorList>
            <person name="Podell S."/>
        </authorList>
    </citation>
    <scope>NUCLEOTIDE SEQUENCE</scope>
    <source>
        <strain evidence="3">Hildebrandi</strain>
    </source>
</reference>
<dbReference type="GO" id="GO:0031464">
    <property type="term" value="C:Cul4A-RING E3 ubiquitin ligase complex"/>
    <property type="evidence" value="ECO:0007669"/>
    <property type="project" value="InterPro"/>
</dbReference>
<accession>A0A9K3KBB5</accession>
<dbReference type="GO" id="GO:0019902">
    <property type="term" value="F:phosphatase binding"/>
    <property type="evidence" value="ECO:0007669"/>
    <property type="project" value="TreeGrafter"/>
</dbReference>
<feature type="region of interest" description="Disordered" evidence="2">
    <location>
        <begin position="1319"/>
        <end position="1342"/>
    </location>
</feature>
<dbReference type="OrthoDB" id="1866965at2759"/>
<gene>
    <name evidence="3" type="ORF">IV203_006484</name>
</gene>
<name>A0A9K3KBB5_9STRA</name>
<dbReference type="GO" id="GO:0006511">
    <property type="term" value="P:ubiquitin-dependent protein catabolic process"/>
    <property type="evidence" value="ECO:0007669"/>
    <property type="project" value="InterPro"/>
</dbReference>
<dbReference type="Proteomes" id="UP000693970">
    <property type="component" value="Unassembled WGS sequence"/>
</dbReference>
<dbReference type="PANTHER" id="PTHR31743:SF1">
    <property type="entry name" value="SHORT TRANSIENT RECEPTOR POTENTIAL CHANNEL 4-ASSOCIATED PROTEIN"/>
    <property type="match status" value="1"/>
</dbReference>
<keyword evidence="1" id="KW-0175">Coiled coil</keyword>
<sequence length="1601" mass="177206">MGSSHSSSHEHGPSGSSNNNNNTTNRRSSGQQLSHRNNSTTTRSNRHHHHHQQQQQQQRHNHQHRHDRNSPNDIPSQSMEEENEDDRRHQRVADVSESTHRNTTTGQTIVPSQVSVETSQRVASMREQRIRQARQLSSRLLISSTISETGSSSSTDEFFLQTHPENKRDTSETVTVVTVNNEIPLTVTDEVNLGVAEEHETQEPSSQEPSSTWIPPVYTPVVMTKREGEEYDEITQQSSGCDDTDRFIPTNDYSGDIPLGTDEFVYYGGGYGPDGSFYITPPVTQTVPDFFPQGSRHYEWMGRSLETLILGFASVAPILCLPEDEEGGTDEETVYLWGAIRRRSTVSTLGSSDFGPRGSMGSGAGYARRGSLMGNSRRMHGGTLANYYNPRRDSTGRRDSTASAGGGGGGGGARRGSMTGVASRRGSASYGPSYHRRRMSVNRTSSGDSDEVTTNHPGGPTAAAAGPNIALSLLAREATGKLTSINRMPESSRLKAMGGYTLFSRLDRPAAGMCSEVAFLSEVIDSGDWAETQTVISRITPRLVGDPTTMIHPGMERRQAAADDPSLPPNASRFYAGGGRAGLERDAFVRAGGIEVLIRVFREKSFVGAEMAESYDARDLSEELVASRLAPCWNETLACLRELVYSIPSLVEDEVILDNGDFLPFLFTLLSHDSCFESTAALIEEILSLQSHSPSVQIREEDDMNETNGPKVRLVSPTTFFLGNVPDLYELWAGFNCRHLAHFCRILALLVFEPEDRQLLESPAVLKSIELLQLRRNRAARAGRDSTVDMNQSILLGDELLIQRLLQLLGVMNYAPPVRRSSPFHVMAQNPFIADTLVMLGLKELTSWDDAKRLDESARKLLQTRTRHATTRSGLTELGSVANMLDNLSNVLEAGQNEPSNQLGQIIRVISAAQQAGVVVSRARQNRESTEDEDDDTVDDDRTGTPMGALQDLTTTLGIMTEQVRARQGRSASVSDESSNRSSSSSNNNLIRSYTPSDAANILQFNALLLGAFQVEVLFVLCTLLGGRRKIDAQEVLKRRGIIPILEDMFERLPWDSLSVSRETISNSGENGAGVSGSWEGQPTGIHGPGCECTPESALCVQYLRLLHNFCDRDCENYGGRRLLLSQEERNVIFRNPETAEYDMSSLRPGLLSKIITAFIGESDESPYRFWLASCVESYLRGSSAAEQIFVVHTGLLAHLINEITSQRLHCAGSLQTSFDLLGELCKGNTEVVKLLVSSFDEERFRKLMSVAAANLVDSNVFIRSILLSLERMSSADTFLPLHIDGERRCAWKSSNGTYSRTYLTHSWWDTCLVDRRQSRDDPNPSEASDIEVRSDQARPSDWFPTANSLNAYGLTPDTATAAQTGHLHSGVVGHFGWVFTPEGDGLSSATLAPNTVERLSWFLAANQTRLLRDLLSVVDLTNINHENICCLNTAVVITIFAYRRSQLDILLQDLKRLNEEERETNRRAINAATKEDDVVDRAFVQAMKHVSLDVDPHAAPYARRSSLTRRSSLSLGDSPDDRSTRDGGGDVLRNFREVLWFWMEYYTHRGRDRLSLEFSSHLRFQEWMEVVSLLAADNGSSTALVQSPIPLPRSPYQRTA</sequence>
<feature type="region of interest" description="Disordered" evidence="2">
    <location>
        <begin position="1505"/>
        <end position="1528"/>
    </location>
</feature>
<feature type="compositionally biased region" description="Basic and acidic residues" evidence="2">
    <location>
        <begin position="85"/>
        <end position="100"/>
    </location>
</feature>
<evidence type="ECO:0000256" key="1">
    <source>
        <dbReference type="SAM" id="Coils"/>
    </source>
</evidence>
<feature type="compositionally biased region" description="Low complexity" evidence="2">
    <location>
        <begin position="1505"/>
        <end position="1516"/>
    </location>
</feature>
<dbReference type="PANTHER" id="PTHR31743">
    <property type="entry name" value="TRANSIENT RECEPTOR POTENTIAL CHANNEL 4-ASSOCIATED PROTEIN TCPC4AP"/>
    <property type="match status" value="1"/>
</dbReference>
<feature type="region of interest" description="Disordered" evidence="2">
    <location>
        <begin position="1"/>
        <end position="117"/>
    </location>
</feature>